<protein>
    <submittedName>
        <fullName evidence="7">LacI family transcriptional regulator</fullName>
    </submittedName>
    <submittedName>
        <fullName evidence="8">Ribose operon repressor</fullName>
    </submittedName>
</protein>
<dbReference type="Pfam" id="PF13377">
    <property type="entry name" value="Peripla_BP_3"/>
    <property type="match status" value="1"/>
</dbReference>
<keyword evidence="3" id="KW-0238">DNA-binding</keyword>
<dbReference type="InterPro" id="IPR028082">
    <property type="entry name" value="Peripla_BP_I"/>
</dbReference>
<evidence type="ECO:0000256" key="1">
    <source>
        <dbReference type="ARBA" id="ARBA00022491"/>
    </source>
</evidence>
<dbReference type="Proteomes" id="UP000321598">
    <property type="component" value="Unassembled WGS sequence"/>
</dbReference>
<gene>
    <name evidence="8" type="primary">purR_1</name>
    <name evidence="8" type="ORF">NCTC12413_00286</name>
    <name evidence="7" type="ORF">SAR03_13400</name>
</gene>
<dbReference type="PROSITE" id="PS50932">
    <property type="entry name" value="HTH_LACI_2"/>
    <property type="match status" value="1"/>
</dbReference>
<reference evidence="8 9" key="1">
    <citation type="submission" date="2018-06" db="EMBL/GenBank/DDBJ databases">
        <authorList>
            <consortium name="Pathogen Informatics"/>
            <person name="Doyle S."/>
        </authorList>
    </citation>
    <scope>NUCLEOTIDE SEQUENCE [LARGE SCALE GENOMIC DNA]</scope>
    <source>
        <strain evidence="8 9">NCTC12413</strain>
    </source>
</reference>
<reference evidence="7 10" key="2">
    <citation type="submission" date="2019-07" db="EMBL/GenBank/DDBJ databases">
        <title>Whole genome shotgun sequence of Staphylococcus arlettae NBRC 109765.</title>
        <authorList>
            <person name="Hosoyama A."/>
            <person name="Uohara A."/>
            <person name="Ohji S."/>
            <person name="Ichikawa N."/>
        </authorList>
    </citation>
    <scope>NUCLEOTIDE SEQUENCE [LARGE SCALE GENOMIC DNA]</scope>
    <source>
        <strain evidence="7 10">NBRC 109765</strain>
    </source>
</reference>
<keyword evidence="4" id="KW-0804">Transcription</keyword>
<evidence type="ECO:0000313" key="8">
    <source>
        <dbReference type="EMBL" id="SUJ08500.1"/>
    </source>
</evidence>
<evidence type="ECO:0000313" key="10">
    <source>
        <dbReference type="Proteomes" id="UP000321598"/>
    </source>
</evidence>
<evidence type="ECO:0000256" key="2">
    <source>
        <dbReference type="ARBA" id="ARBA00023015"/>
    </source>
</evidence>
<evidence type="ECO:0000256" key="4">
    <source>
        <dbReference type="ARBA" id="ARBA00023163"/>
    </source>
</evidence>
<dbReference type="STRING" id="1212545.SARL_01331"/>
<dbReference type="PROSITE" id="PS00356">
    <property type="entry name" value="HTH_LACI_1"/>
    <property type="match status" value="1"/>
</dbReference>
<dbReference type="OrthoDB" id="9796186at2"/>
<dbReference type="CDD" id="cd01392">
    <property type="entry name" value="HTH_LacI"/>
    <property type="match status" value="1"/>
</dbReference>
<dbReference type="InterPro" id="IPR001387">
    <property type="entry name" value="Cro/C1-type_HTH"/>
</dbReference>
<keyword evidence="1" id="KW-0678">Repressor</keyword>
<dbReference type="NCBIfam" id="NF047341">
    <property type="entry name" value="lactose_RbsR"/>
    <property type="match status" value="1"/>
</dbReference>
<feature type="domain" description="HTH lacI-type" evidence="5">
    <location>
        <begin position="4"/>
        <end position="59"/>
    </location>
</feature>
<dbReference type="GO" id="GO:0003700">
    <property type="term" value="F:DNA-binding transcription factor activity"/>
    <property type="evidence" value="ECO:0007669"/>
    <property type="project" value="TreeGrafter"/>
</dbReference>
<dbReference type="SMART" id="SM00354">
    <property type="entry name" value="HTH_LACI"/>
    <property type="match status" value="1"/>
</dbReference>
<dbReference type="Gene3D" id="1.10.260.40">
    <property type="entry name" value="lambda repressor-like DNA-binding domains"/>
    <property type="match status" value="1"/>
</dbReference>
<dbReference type="PROSITE" id="PS50943">
    <property type="entry name" value="HTH_CROC1"/>
    <property type="match status" value="1"/>
</dbReference>
<dbReference type="InterPro" id="IPR046335">
    <property type="entry name" value="LacI/GalR-like_sensor"/>
</dbReference>
<dbReference type="Gene3D" id="3.40.50.2300">
    <property type="match status" value="2"/>
</dbReference>
<feature type="domain" description="HTH cro/C1-type" evidence="6">
    <location>
        <begin position="2"/>
        <end position="49"/>
    </location>
</feature>
<dbReference type="RefSeq" id="WP_103388240.1">
    <property type="nucleotide sequence ID" value="NZ_BKAV01000010.1"/>
</dbReference>
<dbReference type="GO" id="GO:0000976">
    <property type="term" value="F:transcription cis-regulatory region binding"/>
    <property type="evidence" value="ECO:0007669"/>
    <property type="project" value="TreeGrafter"/>
</dbReference>
<accession>A0A380BWQ2</accession>
<dbReference type="SUPFAM" id="SSF47413">
    <property type="entry name" value="lambda repressor-like DNA-binding domains"/>
    <property type="match status" value="1"/>
</dbReference>
<dbReference type="EMBL" id="UGZE01000001">
    <property type="protein sequence ID" value="SUJ08500.1"/>
    <property type="molecule type" value="Genomic_DNA"/>
</dbReference>
<keyword evidence="2" id="KW-0805">Transcription regulation</keyword>
<dbReference type="SUPFAM" id="SSF53822">
    <property type="entry name" value="Periplasmic binding protein-like I"/>
    <property type="match status" value="1"/>
</dbReference>
<dbReference type="Proteomes" id="UP000254956">
    <property type="component" value="Unassembled WGS sequence"/>
</dbReference>
<evidence type="ECO:0000313" key="9">
    <source>
        <dbReference type="Proteomes" id="UP000254956"/>
    </source>
</evidence>
<dbReference type="PANTHER" id="PTHR30146">
    <property type="entry name" value="LACI-RELATED TRANSCRIPTIONAL REPRESSOR"/>
    <property type="match status" value="1"/>
</dbReference>
<sequence length="336" mass="36929">MKKVSIKDVAKEAGVSLTTVSQVLNDKRDRFTTDTIEKVLAAKQKLGYLPNKNAQQLRGSKTKLIGVLLPNLANPFFSTMMQSMDANKESDVDLFFLTAPEEDIEAGIMHLVERGMDGLIIAQMIKNPERLNNYLTTHRIPYVVLDQSDDHGFTDIVRTHETGGGELAARHLIELGHKQLTIVQPAHLTSNMNLRMEGFKHYCQSHNVATPKVIESTLSKAGGYAAVDDIIASHSTAVFATNDEMAIGIIRGLADKGWQVPQDVSIVGFDDIDIAQYMTPALTTVAQPIETIGEVALQLIMDKLDSTLTHRDQQSIVLPSELIVRATTARANLDNS</sequence>
<evidence type="ECO:0000256" key="3">
    <source>
        <dbReference type="ARBA" id="ARBA00023125"/>
    </source>
</evidence>
<dbReference type="InterPro" id="IPR000843">
    <property type="entry name" value="HTH_LacI"/>
</dbReference>
<dbReference type="PRINTS" id="PR00036">
    <property type="entry name" value="HTHLACI"/>
</dbReference>
<evidence type="ECO:0000259" key="6">
    <source>
        <dbReference type="PROSITE" id="PS50943"/>
    </source>
</evidence>
<name>A0A380BWQ2_9STAP</name>
<organism evidence="8 9">
    <name type="scientific">Staphylococcus arlettae</name>
    <dbReference type="NCBI Taxonomy" id="29378"/>
    <lineage>
        <taxon>Bacteria</taxon>
        <taxon>Bacillati</taxon>
        <taxon>Bacillota</taxon>
        <taxon>Bacilli</taxon>
        <taxon>Bacillales</taxon>
        <taxon>Staphylococcaceae</taxon>
        <taxon>Staphylococcus</taxon>
    </lineage>
</organism>
<evidence type="ECO:0000259" key="5">
    <source>
        <dbReference type="PROSITE" id="PS50932"/>
    </source>
</evidence>
<dbReference type="AlphaFoldDB" id="A0A380BWQ2"/>
<dbReference type="Pfam" id="PF00356">
    <property type="entry name" value="LacI"/>
    <property type="match status" value="1"/>
</dbReference>
<proteinExistence type="predicted"/>
<keyword evidence="10" id="KW-1185">Reference proteome</keyword>
<dbReference type="InterPro" id="IPR010982">
    <property type="entry name" value="Lambda_DNA-bd_dom_sf"/>
</dbReference>
<evidence type="ECO:0000313" key="7">
    <source>
        <dbReference type="EMBL" id="GEQ00303.1"/>
    </source>
</evidence>
<dbReference type="EMBL" id="BKAV01000010">
    <property type="protein sequence ID" value="GEQ00303.1"/>
    <property type="molecule type" value="Genomic_DNA"/>
</dbReference>
<dbReference type="PANTHER" id="PTHR30146:SF148">
    <property type="entry name" value="HTH-TYPE TRANSCRIPTIONAL REPRESSOR PURR-RELATED"/>
    <property type="match status" value="1"/>
</dbReference>